<name>A0A0F9PGN3_9ZZZZ</name>
<gene>
    <name evidence="1" type="ORF">LCGC14_1218070</name>
</gene>
<reference evidence="1" key="1">
    <citation type="journal article" date="2015" name="Nature">
        <title>Complex archaea that bridge the gap between prokaryotes and eukaryotes.</title>
        <authorList>
            <person name="Spang A."/>
            <person name="Saw J.H."/>
            <person name="Jorgensen S.L."/>
            <person name="Zaremba-Niedzwiedzka K."/>
            <person name="Martijn J."/>
            <person name="Lind A.E."/>
            <person name="van Eijk R."/>
            <person name="Schleper C."/>
            <person name="Guy L."/>
            <person name="Ettema T.J."/>
        </authorList>
    </citation>
    <scope>NUCLEOTIDE SEQUENCE</scope>
</reference>
<comment type="caution">
    <text evidence="1">The sequence shown here is derived from an EMBL/GenBank/DDBJ whole genome shotgun (WGS) entry which is preliminary data.</text>
</comment>
<dbReference type="AlphaFoldDB" id="A0A0F9PGN3"/>
<organism evidence="1">
    <name type="scientific">marine sediment metagenome</name>
    <dbReference type="NCBI Taxonomy" id="412755"/>
    <lineage>
        <taxon>unclassified sequences</taxon>
        <taxon>metagenomes</taxon>
        <taxon>ecological metagenomes</taxon>
    </lineage>
</organism>
<protein>
    <submittedName>
        <fullName evidence="1">Uncharacterized protein</fullName>
    </submittedName>
</protein>
<evidence type="ECO:0000313" key="1">
    <source>
        <dbReference type="EMBL" id="KKM92477.1"/>
    </source>
</evidence>
<accession>A0A0F9PGN3</accession>
<sequence length="71" mass="7747">MIVGATILGILIGAVVGLLAGLESVEAANRKREGRANRTREEIHDDVLLDIWCPNPPRQGSFAKRKETDHA</sequence>
<proteinExistence type="predicted"/>
<dbReference type="EMBL" id="LAZR01006387">
    <property type="protein sequence ID" value="KKM92477.1"/>
    <property type="molecule type" value="Genomic_DNA"/>
</dbReference>